<dbReference type="EMBL" id="HACM01010771">
    <property type="protein sequence ID" value="CRZ11213.1"/>
    <property type="molecule type" value="Transcribed_RNA"/>
</dbReference>
<sequence length="224" mass="25189">MPEFIIVRCSECSSFQIRQQRKDAKFTCVLCCTGQSVRKIYSRSESAGALRPVVQNLNMDAGTMIENRQRQRNEPQMDCLPDAVDPCSDDPWSKMCHEIAGNADKPSKWDGFLGKTETVSDDGEYVRSLGPVPILKVDDTQITRDSTTRKRCRKQVREKVRTNVSGNDEQNLGGETRKRSSSPADEHRHEKHGSSSKFSSNAVQRSKWGKFITSDVINKSGQSD</sequence>
<dbReference type="PANTHER" id="PTHR15863">
    <property type="entry name" value="MRN COMPLEX-INTERACTING PROTEIN"/>
    <property type="match status" value="1"/>
</dbReference>
<feature type="domain" description="MRN complex-interacting protein N-terminal" evidence="2">
    <location>
        <begin position="6"/>
        <end position="111"/>
    </location>
</feature>
<accession>A0A0H5RAY9</accession>
<name>A0A0H5RAY9_9EUKA</name>
<dbReference type="PANTHER" id="PTHR15863:SF2">
    <property type="entry name" value="MRN COMPLEX-INTERACTING PROTEIN"/>
    <property type="match status" value="1"/>
</dbReference>
<dbReference type="GO" id="GO:0007095">
    <property type="term" value="P:mitotic G2 DNA damage checkpoint signaling"/>
    <property type="evidence" value="ECO:0007669"/>
    <property type="project" value="TreeGrafter"/>
</dbReference>
<evidence type="ECO:0000259" key="2">
    <source>
        <dbReference type="Pfam" id="PF15749"/>
    </source>
</evidence>
<organism evidence="3">
    <name type="scientific">Spongospora subterranea</name>
    <dbReference type="NCBI Taxonomy" id="70186"/>
    <lineage>
        <taxon>Eukaryota</taxon>
        <taxon>Sar</taxon>
        <taxon>Rhizaria</taxon>
        <taxon>Endomyxa</taxon>
        <taxon>Phytomyxea</taxon>
        <taxon>Plasmodiophorida</taxon>
        <taxon>Plasmodiophoridae</taxon>
        <taxon>Spongospora</taxon>
    </lineage>
</organism>
<proteinExistence type="predicted"/>
<evidence type="ECO:0000313" key="3">
    <source>
        <dbReference type="EMBL" id="CRZ11213.1"/>
    </source>
</evidence>
<dbReference type="GO" id="GO:0005634">
    <property type="term" value="C:nucleus"/>
    <property type="evidence" value="ECO:0007669"/>
    <property type="project" value="TreeGrafter"/>
</dbReference>
<reference evidence="3" key="1">
    <citation type="submission" date="2015-04" db="EMBL/GenBank/DDBJ databases">
        <title>The genome sequence of the plant pathogenic Rhizarian Plasmodiophora brassicae reveals insights in its biotrophic life cycle and the origin of chitin synthesis.</title>
        <authorList>
            <person name="Schwelm A."/>
            <person name="Fogelqvist J."/>
            <person name="Knaust A."/>
            <person name="Julke S."/>
            <person name="Lilja T."/>
            <person name="Dhandapani V."/>
            <person name="Bonilla-Rosso G."/>
            <person name="Karlsson M."/>
            <person name="Shevchenko A."/>
            <person name="Choi S.R."/>
            <person name="Kim H.G."/>
            <person name="Park J.Y."/>
            <person name="Lim Y.P."/>
            <person name="Ludwig-Muller J."/>
            <person name="Dixelius C."/>
        </authorList>
    </citation>
    <scope>NUCLEOTIDE SEQUENCE</scope>
    <source>
        <tissue evidence="3">Potato root galls</tissue>
    </source>
</reference>
<dbReference type="InterPro" id="IPR032739">
    <property type="entry name" value="MRNIP"/>
</dbReference>
<feature type="compositionally biased region" description="Polar residues" evidence="1">
    <location>
        <begin position="195"/>
        <end position="204"/>
    </location>
</feature>
<dbReference type="Pfam" id="PF15749">
    <property type="entry name" value="MRNIP"/>
    <property type="match status" value="1"/>
</dbReference>
<dbReference type="AlphaFoldDB" id="A0A0H5RAY9"/>
<protein>
    <recommendedName>
        <fullName evidence="2">MRN complex-interacting protein N-terminal domain-containing protein</fullName>
    </recommendedName>
</protein>
<dbReference type="GO" id="GO:0003682">
    <property type="term" value="F:chromatin binding"/>
    <property type="evidence" value="ECO:0007669"/>
    <property type="project" value="TreeGrafter"/>
</dbReference>
<feature type="region of interest" description="Disordered" evidence="1">
    <location>
        <begin position="145"/>
        <end position="204"/>
    </location>
</feature>
<dbReference type="InterPro" id="IPR049472">
    <property type="entry name" value="MRNIP_N"/>
</dbReference>
<evidence type="ECO:0000256" key="1">
    <source>
        <dbReference type="SAM" id="MobiDB-lite"/>
    </source>
</evidence>